<accession>B8BZ19</accession>
<feature type="non-terminal residue" evidence="3">
    <location>
        <position position="468"/>
    </location>
</feature>
<dbReference type="OMA" id="GYLHHVL"/>
<proteinExistence type="inferred from homology"/>
<dbReference type="EMBL" id="CM000641">
    <property type="protein sequence ID" value="EED92809.1"/>
    <property type="molecule type" value="Genomic_DNA"/>
</dbReference>
<dbReference type="Gene3D" id="3.40.950.10">
    <property type="entry name" value="Fe-only Hydrogenase (Larger Subunit), Chain L, domain 3"/>
    <property type="match status" value="1"/>
</dbReference>
<dbReference type="Pfam" id="PF02906">
    <property type="entry name" value="Fe_hyd_lg_C"/>
    <property type="match status" value="1"/>
</dbReference>
<feature type="non-terminal residue" evidence="3">
    <location>
        <position position="1"/>
    </location>
</feature>
<evidence type="ECO:0000313" key="3">
    <source>
        <dbReference type="EMBL" id="EED92809.1"/>
    </source>
</evidence>
<reference evidence="3 4" key="2">
    <citation type="journal article" date="2008" name="Nature">
        <title>The Phaeodactylum genome reveals the evolutionary history of diatom genomes.</title>
        <authorList>
            <person name="Bowler C."/>
            <person name="Allen A.E."/>
            <person name="Badger J.H."/>
            <person name="Grimwood J."/>
            <person name="Jabbari K."/>
            <person name="Kuo A."/>
            <person name="Maheswari U."/>
            <person name="Martens C."/>
            <person name="Maumus F."/>
            <person name="Otillar R.P."/>
            <person name="Rayko E."/>
            <person name="Salamov A."/>
            <person name="Vandepoele K."/>
            <person name="Beszteri B."/>
            <person name="Gruber A."/>
            <person name="Heijde M."/>
            <person name="Katinka M."/>
            <person name="Mock T."/>
            <person name="Valentin K."/>
            <person name="Verret F."/>
            <person name="Berges J.A."/>
            <person name="Brownlee C."/>
            <person name="Cadoret J.P."/>
            <person name="Chiovitti A."/>
            <person name="Choi C.J."/>
            <person name="Coesel S."/>
            <person name="De Martino A."/>
            <person name="Detter J.C."/>
            <person name="Durkin C."/>
            <person name="Falciatore A."/>
            <person name="Fournet J."/>
            <person name="Haruta M."/>
            <person name="Huysman M.J."/>
            <person name="Jenkins B.D."/>
            <person name="Jiroutova K."/>
            <person name="Jorgensen R.E."/>
            <person name="Joubert Y."/>
            <person name="Kaplan A."/>
            <person name="Kroger N."/>
            <person name="Kroth P.G."/>
            <person name="La Roche J."/>
            <person name="Lindquist E."/>
            <person name="Lommer M."/>
            <person name="Martin-Jezequel V."/>
            <person name="Lopez P.J."/>
            <person name="Lucas S."/>
            <person name="Mangogna M."/>
            <person name="McGinnis K."/>
            <person name="Medlin L.K."/>
            <person name="Montsant A."/>
            <person name="Oudot-Le Secq M.P."/>
            <person name="Napoli C."/>
            <person name="Obornik M."/>
            <person name="Parker M.S."/>
            <person name="Petit J.L."/>
            <person name="Porcel B.M."/>
            <person name="Poulsen N."/>
            <person name="Robison M."/>
            <person name="Rychlewski L."/>
            <person name="Rynearson T.A."/>
            <person name="Schmutz J."/>
            <person name="Shapiro H."/>
            <person name="Siaut M."/>
            <person name="Stanley M."/>
            <person name="Sussman M.R."/>
            <person name="Taylor A.R."/>
            <person name="Vardi A."/>
            <person name="von Dassow P."/>
            <person name="Vyverman W."/>
            <person name="Willis A."/>
            <person name="Wyrwicz L.S."/>
            <person name="Rokhsar D.S."/>
            <person name="Weissenbach J."/>
            <person name="Armbrust E.V."/>
            <person name="Green B.R."/>
            <person name="Van de Peer Y."/>
            <person name="Grigoriev I.V."/>
        </authorList>
    </citation>
    <scope>NUCLEOTIDE SEQUENCE [LARGE SCALE GENOMIC DNA]</scope>
    <source>
        <strain evidence="3 4">CCMP1335</strain>
    </source>
</reference>
<dbReference type="KEGG" id="tps:THAPSDRAFT_262126"/>
<name>B8BZ19_THAPS</name>
<dbReference type="InterPro" id="IPR004108">
    <property type="entry name" value="Fe_hydrogenase_lsu_C"/>
</dbReference>
<feature type="domain" description="Iron hydrogenase large subunit C-terminal" evidence="2">
    <location>
        <begin position="86"/>
        <end position="402"/>
    </location>
</feature>
<protein>
    <submittedName>
        <fullName evidence="3">Narf-like protein</fullName>
    </submittedName>
</protein>
<dbReference type="RefSeq" id="XP_002289272.1">
    <property type="nucleotide sequence ID" value="XM_002289236.1"/>
</dbReference>
<evidence type="ECO:0000313" key="4">
    <source>
        <dbReference type="Proteomes" id="UP000001449"/>
    </source>
</evidence>
<dbReference type="Gene3D" id="3.40.50.1780">
    <property type="match status" value="1"/>
</dbReference>
<dbReference type="PANTHER" id="PTHR11615">
    <property type="entry name" value="NITRATE, FORMATE, IRON DEHYDROGENASE"/>
    <property type="match status" value="1"/>
</dbReference>
<reference evidence="3 4" key="1">
    <citation type="journal article" date="2004" name="Science">
        <title>The genome of the diatom Thalassiosira pseudonana: ecology, evolution, and metabolism.</title>
        <authorList>
            <person name="Armbrust E.V."/>
            <person name="Berges J.A."/>
            <person name="Bowler C."/>
            <person name="Green B.R."/>
            <person name="Martinez D."/>
            <person name="Putnam N.H."/>
            <person name="Zhou S."/>
            <person name="Allen A.E."/>
            <person name="Apt K.E."/>
            <person name="Bechner M."/>
            <person name="Brzezinski M.A."/>
            <person name="Chaal B.K."/>
            <person name="Chiovitti A."/>
            <person name="Davis A.K."/>
            <person name="Demarest M.S."/>
            <person name="Detter J.C."/>
            <person name="Glavina T."/>
            <person name="Goodstein D."/>
            <person name="Hadi M.Z."/>
            <person name="Hellsten U."/>
            <person name="Hildebrand M."/>
            <person name="Jenkins B.D."/>
            <person name="Jurka J."/>
            <person name="Kapitonov V.V."/>
            <person name="Kroger N."/>
            <person name="Lau W.W."/>
            <person name="Lane T.W."/>
            <person name="Larimer F.W."/>
            <person name="Lippmeier J.C."/>
            <person name="Lucas S."/>
            <person name="Medina M."/>
            <person name="Montsant A."/>
            <person name="Obornik M."/>
            <person name="Parker M.S."/>
            <person name="Palenik B."/>
            <person name="Pazour G.J."/>
            <person name="Richardson P.M."/>
            <person name="Rynearson T.A."/>
            <person name="Saito M.A."/>
            <person name="Schwartz D.C."/>
            <person name="Thamatrakoln K."/>
            <person name="Valentin K."/>
            <person name="Vardi A."/>
            <person name="Wilkerson F.P."/>
            <person name="Rokhsar D.S."/>
        </authorList>
    </citation>
    <scope>NUCLEOTIDE SEQUENCE [LARGE SCALE GENOMIC DNA]</scope>
    <source>
        <strain evidence="3 4">CCMP1335</strain>
    </source>
</reference>
<sequence length="468" mass="51115">LNNVDDYLGPSQACVNPLFTAPSKSANSTEAVVLGDGSNGTKKTKATVTLSDCLSCSGCVTSAEAVLMSHHSIEKLREPLQPKKLIVFTISAASLADLYRHLYLETEETEGDRDLSIFLNIEFGAKMVIDGILSQQISLLESAEEFCYRYKKQQVKNIIVTNKQSTPLPMLASSCPGFVCLVEKTAPKVVPLLSSVKSPMAVSGALLKNTTSSVNAVSNNSIYHVAIMPCHDKKLEAGRNDFAWERQTLLQYSNSASIINEVDLVLTTGELLEILTKAISTATATTTSEDEKYNDLELDTGIHGSGSYADFIFRFATRKLFGCTLPSDKPLPWKGSTSFSSSLASSEQSATSVLRFATAYGFKNVQLILQNLSKEKQTSNSMDSGYDYVEIMACPSGCPNGGGQIGSLGKRETPRETKERVRRTVSVVPVLRFNEYTKATVYEKDPFNDGCFGRTARRLLHTRFHVVP</sequence>
<evidence type="ECO:0000256" key="1">
    <source>
        <dbReference type="ARBA" id="ARBA00006596"/>
    </source>
</evidence>
<gene>
    <name evidence="3" type="ORF">THAPSDRAFT_262126</name>
</gene>
<dbReference type="InterPro" id="IPR050340">
    <property type="entry name" value="Cytosolic_Fe-S_CAF"/>
</dbReference>
<dbReference type="InterPro" id="IPR009016">
    <property type="entry name" value="Fe_hydrogenase"/>
</dbReference>
<dbReference type="STRING" id="35128.B8BZ19"/>
<organism evidence="3 4">
    <name type="scientific">Thalassiosira pseudonana</name>
    <name type="common">Marine diatom</name>
    <name type="synonym">Cyclotella nana</name>
    <dbReference type="NCBI Taxonomy" id="35128"/>
    <lineage>
        <taxon>Eukaryota</taxon>
        <taxon>Sar</taxon>
        <taxon>Stramenopiles</taxon>
        <taxon>Ochrophyta</taxon>
        <taxon>Bacillariophyta</taxon>
        <taxon>Coscinodiscophyceae</taxon>
        <taxon>Thalassiosirophycidae</taxon>
        <taxon>Thalassiosirales</taxon>
        <taxon>Thalassiosiraceae</taxon>
        <taxon>Thalassiosira</taxon>
    </lineage>
</organism>
<dbReference type="SUPFAM" id="SSF53920">
    <property type="entry name" value="Fe-only hydrogenase"/>
    <property type="match status" value="1"/>
</dbReference>
<dbReference type="AlphaFoldDB" id="B8BZ19"/>
<dbReference type="InParanoid" id="B8BZ19"/>
<dbReference type="Proteomes" id="UP000001449">
    <property type="component" value="Chromosome 4"/>
</dbReference>
<dbReference type="PaxDb" id="35128-Thaps262126"/>
<dbReference type="HOGENOM" id="CLU_018240_0_0_1"/>
<evidence type="ECO:0000259" key="2">
    <source>
        <dbReference type="Pfam" id="PF02906"/>
    </source>
</evidence>
<dbReference type="eggNOG" id="KOG2439">
    <property type="taxonomic scope" value="Eukaryota"/>
</dbReference>
<comment type="similarity">
    <text evidence="1">Belongs to the NARF family.</text>
</comment>
<dbReference type="GeneID" id="7453325"/>
<keyword evidence="4" id="KW-1185">Reference proteome</keyword>